<accession>A0ACC2ZXV3</accession>
<dbReference type="Proteomes" id="UP001172386">
    <property type="component" value="Unassembled WGS sequence"/>
</dbReference>
<feature type="non-terminal residue" evidence="1">
    <location>
        <position position="1"/>
    </location>
</feature>
<reference evidence="1" key="1">
    <citation type="submission" date="2022-10" db="EMBL/GenBank/DDBJ databases">
        <title>Culturing micro-colonial fungi from biological soil crusts in the Mojave desert and describing Neophaeococcomyces mojavensis, and introducing the new genera and species Taxawa tesnikishii.</title>
        <authorList>
            <person name="Kurbessoian T."/>
            <person name="Stajich J.E."/>
        </authorList>
    </citation>
    <scope>NUCLEOTIDE SEQUENCE</scope>
    <source>
        <strain evidence="1">JES_112</strain>
    </source>
</reference>
<comment type="caution">
    <text evidence="1">The sequence shown here is derived from an EMBL/GenBank/DDBJ whole genome shotgun (WGS) entry which is preliminary data.</text>
</comment>
<organism evidence="1 2">
    <name type="scientific">Neophaeococcomyces mojaviensis</name>
    <dbReference type="NCBI Taxonomy" id="3383035"/>
    <lineage>
        <taxon>Eukaryota</taxon>
        <taxon>Fungi</taxon>
        <taxon>Dikarya</taxon>
        <taxon>Ascomycota</taxon>
        <taxon>Pezizomycotina</taxon>
        <taxon>Eurotiomycetes</taxon>
        <taxon>Chaetothyriomycetidae</taxon>
        <taxon>Chaetothyriales</taxon>
        <taxon>Chaetothyriales incertae sedis</taxon>
        <taxon>Neophaeococcomyces</taxon>
    </lineage>
</organism>
<sequence>KMGSNYGGRGGAGGRRGGVGGRGVGVGGRGGAGVFGGAGGAPGGRRSGRGGAGAGFGAGAVAFRPRSKTREELLAEVEAEKAERRERERDGDDVVMAGGVAATTGTAEVVEDLGAALADLRKENGLASLSDEVLRSIYYGRRQQAQLKEEEMAAQKAAEKKKADEEWRERKLPLVPTGPRGLKRKALEETAVEAAEADLKKAEDQVVETERGLTSMERQRIDAEARLAQKLTAQQDYETKKKVVLVEEGMSSADAAVHVREQNKAWHQGFDTKKKGWIAKTDQQLGQKRNRLADERGAVEAAKQRLQLARDEAEKKKAEEKKRADFALERAHFKRLREFKGGFVADDSISRAVKRERNVADERFVALLAGDSAGISQRGGLLGQAWLEGAKSAFIACGKSEEAAGRLAKAKWDELTHERDLWSYSLYSEDEARGKPIMHAALRDMRKMRGFQGGDEDEDPVVMNTI</sequence>
<gene>
    <name evidence="1" type="ORF">H2198_008222</name>
</gene>
<keyword evidence="2" id="KW-1185">Reference proteome</keyword>
<dbReference type="EMBL" id="JAPDRQ010000194">
    <property type="protein sequence ID" value="KAJ9652547.1"/>
    <property type="molecule type" value="Genomic_DNA"/>
</dbReference>
<evidence type="ECO:0000313" key="1">
    <source>
        <dbReference type="EMBL" id="KAJ9652547.1"/>
    </source>
</evidence>
<protein>
    <submittedName>
        <fullName evidence="1">Uncharacterized protein</fullName>
    </submittedName>
</protein>
<evidence type="ECO:0000313" key="2">
    <source>
        <dbReference type="Proteomes" id="UP001172386"/>
    </source>
</evidence>
<name>A0ACC2ZXV3_9EURO</name>
<proteinExistence type="predicted"/>